<dbReference type="SMART" id="SM00449">
    <property type="entry name" value="SPRY"/>
    <property type="match status" value="1"/>
</dbReference>
<evidence type="ECO:0000313" key="5">
    <source>
        <dbReference type="Proteomes" id="UP000659654"/>
    </source>
</evidence>
<dbReference type="Gene3D" id="2.60.120.920">
    <property type="match status" value="1"/>
</dbReference>
<dbReference type="Pfam" id="PF00622">
    <property type="entry name" value="SPRY"/>
    <property type="match status" value="1"/>
</dbReference>
<name>A0A7I8WYR1_BURXY</name>
<feature type="domain" description="SOCS box" evidence="3">
    <location>
        <begin position="555"/>
        <end position="610"/>
    </location>
</feature>
<dbReference type="EMBL" id="CAJFDI010000002">
    <property type="protein sequence ID" value="CAD5217696.1"/>
    <property type="molecule type" value="Genomic_DNA"/>
</dbReference>
<keyword evidence="5" id="KW-1185">Reference proteome</keyword>
<dbReference type="PROSITE" id="PS50225">
    <property type="entry name" value="SOCS"/>
    <property type="match status" value="1"/>
</dbReference>
<feature type="domain" description="B30.2/SPRY" evidence="2">
    <location>
        <begin position="366"/>
        <end position="565"/>
    </location>
</feature>
<dbReference type="SUPFAM" id="SSF49899">
    <property type="entry name" value="Concanavalin A-like lectins/glucanases"/>
    <property type="match status" value="1"/>
</dbReference>
<dbReference type="InterPro" id="IPR001870">
    <property type="entry name" value="B30.2/SPRY"/>
</dbReference>
<proteinExistence type="inferred from homology"/>
<dbReference type="InterPro" id="IPR050672">
    <property type="entry name" value="FBXO45-Fsn/SPSB_families"/>
</dbReference>
<dbReference type="Proteomes" id="UP000659654">
    <property type="component" value="Unassembled WGS sequence"/>
</dbReference>
<accession>A0A7I8WYR1</accession>
<dbReference type="GO" id="GO:0019005">
    <property type="term" value="C:SCF ubiquitin ligase complex"/>
    <property type="evidence" value="ECO:0007669"/>
    <property type="project" value="TreeGrafter"/>
</dbReference>
<dbReference type="InterPro" id="IPR001496">
    <property type="entry name" value="SOCS_box"/>
</dbReference>
<dbReference type="SMART" id="SM00969">
    <property type="entry name" value="SOCS_box"/>
    <property type="match status" value="1"/>
</dbReference>
<dbReference type="GO" id="GO:0005737">
    <property type="term" value="C:cytoplasm"/>
    <property type="evidence" value="ECO:0007669"/>
    <property type="project" value="UniProtKB-ARBA"/>
</dbReference>
<dbReference type="FunFam" id="2.60.120.920:FF:000007">
    <property type="entry name" value="SPRY domain-containing SOCS box protein 1"/>
    <property type="match status" value="1"/>
</dbReference>
<evidence type="ECO:0000313" key="4">
    <source>
        <dbReference type="EMBL" id="CAD5217696.1"/>
    </source>
</evidence>
<sequence>MEPHSRLSALSMDMLTASLLEHTVRYDHETSLAETYDNFLANNAALQASGQLCRVMLRLVQEQHERRQATNFPAVAGISAELSAPPRKRSRDDFQPTPELSANLVADARNQPLDTAELMEVDFEPAENAADEGGTLKRKIRKISAQPTSVIVDARRRMGPLTPLNVDANEVVGKIEAKSEFPEASAEVHERRPLDTALHAGTLNALSERSVEVIRNGADIQLPPPQPRRQAPLPRNWRLAYGQSYSATTSPNRVSTGQKLRQRIANSATVQSFQRGLIEFAPGQVQRLRARITSKEAQHDPNGSAGSFDLIGQYQRLQNHQSPPTSRDLYRRRRRTSVPLQHEADRISPAHPDYHISAFLDENMRPPKFDVLLRQPMPSREVQEENAWDSSQAGKSVNIYVRDDDKLTLHRHPVAQSTDCIRGKKGYSRGFHVWEIVWPLRQRGTHAVIGVCDKSARMQMAGYSSLIGSDEHSYGWDIIRNQGLHMAKTKSHWTYPDPALVDSSFQVPEKVYCILDMDEGYMAFATEEKYLGVAFRNLKGKALHPVVCAVWGHCEITMRYMGSLDPKPRSLMEICRRTIRLQLGPSSIDKADDLDLPNSLRDYVLFRPTVGSALL</sequence>
<dbReference type="AlphaFoldDB" id="A0A7I8WYR1"/>
<dbReference type="EMBL" id="CAJFCV020000002">
    <property type="protein sequence ID" value="CAG9101550.1"/>
    <property type="molecule type" value="Genomic_DNA"/>
</dbReference>
<dbReference type="CDD" id="cd03587">
    <property type="entry name" value="SOCS"/>
    <property type="match status" value="1"/>
</dbReference>
<dbReference type="InterPro" id="IPR043136">
    <property type="entry name" value="B30.2/SPRY_sf"/>
</dbReference>
<organism evidence="4 5">
    <name type="scientific">Bursaphelenchus xylophilus</name>
    <name type="common">Pinewood nematode worm</name>
    <name type="synonym">Aphelenchoides xylophilus</name>
    <dbReference type="NCBI Taxonomy" id="6326"/>
    <lineage>
        <taxon>Eukaryota</taxon>
        <taxon>Metazoa</taxon>
        <taxon>Ecdysozoa</taxon>
        <taxon>Nematoda</taxon>
        <taxon>Chromadorea</taxon>
        <taxon>Rhabditida</taxon>
        <taxon>Tylenchina</taxon>
        <taxon>Tylenchomorpha</taxon>
        <taxon>Aphelenchoidea</taxon>
        <taxon>Aphelenchoididae</taxon>
        <taxon>Bursaphelenchus</taxon>
    </lineage>
</organism>
<dbReference type="Gene3D" id="1.10.750.20">
    <property type="entry name" value="SOCS box"/>
    <property type="match status" value="1"/>
</dbReference>
<dbReference type="PANTHER" id="PTHR12245:SF11">
    <property type="entry name" value="PROTEIN GUSTAVUS"/>
    <property type="match status" value="1"/>
</dbReference>
<dbReference type="InterPro" id="IPR003877">
    <property type="entry name" value="SPRY_dom"/>
</dbReference>
<dbReference type="SMR" id="A0A7I8WYR1"/>
<evidence type="ECO:0000259" key="3">
    <source>
        <dbReference type="PROSITE" id="PS50225"/>
    </source>
</evidence>
<evidence type="ECO:0000256" key="1">
    <source>
        <dbReference type="ARBA" id="ARBA00010910"/>
    </source>
</evidence>
<dbReference type="PANTHER" id="PTHR12245">
    <property type="entry name" value="SPRY DOMAIN CONTAINING SOCS BOX PROTEIN"/>
    <property type="match status" value="1"/>
</dbReference>
<gene>
    <name evidence="4" type="ORF">BXYJ_LOCUS5164</name>
</gene>
<dbReference type="PROSITE" id="PS50188">
    <property type="entry name" value="B302_SPRY"/>
    <property type="match status" value="1"/>
</dbReference>
<dbReference type="CDD" id="cd12906">
    <property type="entry name" value="SPRY_SOCS1-2-4"/>
    <property type="match status" value="1"/>
</dbReference>
<reference evidence="4" key="1">
    <citation type="submission" date="2020-09" db="EMBL/GenBank/DDBJ databases">
        <authorList>
            <person name="Kikuchi T."/>
        </authorList>
    </citation>
    <scope>NUCLEOTIDE SEQUENCE</scope>
    <source>
        <strain evidence="4">Ka4C1</strain>
    </source>
</reference>
<comment type="similarity">
    <text evidence="1">Belongs to the SPSB family.</text>
</comment>
<dbReference type="Proteomes" id="UP000582659">
    <property type="component" value="Unassembled WGS sequence"/>
</dbReference>
<comment type="caution">
    <text evidence="4">The sequence shown here is derived from an EMBL/GenBank/DDBJ whole genome shotgun (WGS) entry which is preliminary data.</text>
</comment>
<protein>
    <submittedName>
        <fullName evidence="4">(pine wood nematode) hypothetical protein</fullName>
    </submittedName>
</protein>
<dbReference type="Pfam" id="PF07525">
    <property type="entry name" value="SOCS_box"/>
    <property type="match status" value="1"/>
</dbReference>
<dbReference type="OrthoDB" id="5547302at2759"/>
<dbReference type="GO" id="GO:0043161">
    <property type="term" value="P:proteasome-mediated ubiquitin-dependent protein catabolic process"/>
    <property type="evidence" value="ECO:0007669"/>
    <property type="project" value="TreeGrafter"/>
</dbReference>
<dbReference type="InterPro" id="IPR013320">
    <property type="entry name" value="ConA-like_dom_sf"/>
</dbReference>
<evidence type="ECO:0000259" key="2">
    <source>
        <dbReference type="PROSITE" id="PS50188"/>
    </source>
</evidence>